<dbReference type="AlphaFoldDB" id="A0A9J8ATY5"/>
<dbReference type="GO" id="GO:0005737">
    <property type="term" value="C:cytoplasm"/>
    <property type="evidence" value="ECO:0007669"/>
    <property type="project" value="UniProtKB-SubCell"/>
</dbReference>
<protein>
    <recommendedName>
        <fullName evidence="10">dipeptidase E</fullName>
        <ecNumber evidence="10">3.4.13.21</ecNumber>
    </recommendedName>
    <alternativeName>
        <fullName evidence="11">Asp-specific dipeptidase</fullName>
    </alternativeName>
</protein>
<evidence type="ECO:0000256" key="7">
    <source>
        <dbReference type="ARBA" id="ARBA00022997"/>
    </source>
</evidence>
<evidence type="ECO:0000256" key="11">
    <source>
        <dbReference type="ARBA" id="ARBA00075877"/>
    </source>
</evidence>
<organism evidence="12 13">
    <name type="scientific">Cyprinus carpio carpio</name>
    <dbReference type="NCBI Taxonomy" id="630221"/>
    <lineage>
        <taxon>Eukaryota</taxon>
        <taxon>Metazoa</taxon>
        <taxon>Chordata</taxon>
        <taxon>Craniata</taxon>
        <taxon>Vertebrata</taxon>
        <taxon>Euteleostomi</taxon>
        <taxon>Actinopterygii</taxon>
        <taxon>Neopterygii</taxon>
        <taxon>Teleostei</taxon>
        <taxon>Ostariophysi</taxon>
        <taxon>Cypriniformes</taxon>
        <taxon>Cyprinidae</taxon>
        <taxon>Cyprininae</taxon>
        <taxon>Cyprinus</taxon>
    </lineage>
</organism>
<dbReference type="GeneTree" id="ENSGT00390000017619"/>
<dbReference type="PANTHER" id="PTHR20842:SF0">
    <property type="entry name" value="ALPHA-ASPARTYL DIPEPTIDASE"/>
    <property type="match status" value="1"/>
</dbReference>
<dbReference type="GO" id="GO:0008236">
    <property type="term" value="F:serine-type peptidase activity"/>
    <property type="evidence" value="ECO:0007669"/>
    <property type="project" value="UniProtKB-KW"/>
</dbReference>
<dbReference type="SUPFAM" id="SSF52317">
    <property type="entry name" value="Class I glutamine amidotransferase-like"/>
    <property type="match status" value="1"/>
</dbReference>
<evidence type="ECO:0000256" key="4">
    <source>
        <dbReference type="ARBA" id="ARBA00022670"/>
    </source>
</evidence>
<evidence type="ECO:0000313" key="12">
    <source>
        <dbReference type="Ensembl" id="ENSCCRP00000148152.1"/>
    </source>
</evidence>
<reference evidence="12" key="1">
    <citation type="submission" date="2025-08" db="UniProtKB">
        <authorList>
            <consortium name="Ensembl"/>
        </authorList>
    </citation>
    <scope>IDENTIFICATION</scope>
</reference>
<dbReference type="Pfam" id="PF03575">
    <property type="entry name" value="Peptidase_S51"/>
    <property type="match status" value="1"/>
</dbReference>
<sequence>MKRRLLLVSNSTLHGGGYLQHCQQQIQDFFGKNVKRILFVPYALQDRDAYTKTARDKFKTLGYEVDSVHETPDPVEAVRKAEGIFIGGGNTFRLLKALYDNKLVTEIRKRVLEDGIPYMGSSAGTNVSTISINTTNDMPIVYPPTFAAIGLVPFNINPHYLDADPNSKHMGETREQRIVQYHEEHDTPCVLMCCTRGPISSSRTGFSFGCQLAMGKNTCSGADTLHRIQQMNTQ</sequence>
<name>A0A9J8ATY5_CYPCA</name>
<dbReference type="EC" id="3.4.13.21" evidence="10"/>
<evidence type="ECO:0000256" key="10">
    <source>
        <dbReference type="ARBA" id="ARBA00066675"/>
    </source>
</evidence>
<evidence type="ECO:0000256" key="2">
    <source>
        <dbReference type="ARBA" id="ARBA00006534"/>
    </source>
</evidence>
<keyword evidence="5" id="KW-0378">Hydrolase</keyword>
<dbReference type="InterPro" id="IPR029062">
    <property type="entry name" value="Class_I_gatase-like"/>
</dbReference>
<comment type="function">
    <text evidence="9">Hydrolyzes dipeptides containing N-terminal aspartate residues.</text>
</comment>
<keyword evidence="7" id="KW-0224">Dipeptidase</keyword>
<keyword evidence="3" id="KW-0963">Cytoplasm</keyword>
<evidence type="ECO:0000256" key="8">
    <source>
        <dbReference type="ARBA" id="ARBA00050239"/>
    </source>
</evidence>
<evidence type="ECO:0000256" key="1">
    <source>
        <dbReference type="ARBA" id="ARBA00004496"/>
    </source>
</evidence>
<dbReference type="GO" id="GO:0006508">
    <property type="term" value="P:proteolysis"/>
    <property type="evidence" value="ECO:0007669"/>
    <property type="project" value="UniProtKB-KW"/>
</dbReference>
<keyword evidence="4" id="KW-0645">Protease</keyword>
<evidence type="ECO:0000256" key="3">
    <source>
        <dbReference type="ARBA" id="ARBA00022490"/>
    </source>
</evidence>
<evidence type="ECO:0000256" key="6">
    <source>
        <dbReference type="ARBA" id="ARBA00022825"/>
    </source>
</evidence>
<evidence type="ECO:0000256" key="9">
    <source>
        <dbReference type="ARBA" id="ARBA00058347"/>
    </source>
</evidence>
<dbReference type="FunFam" id="3.40.50.880:FF:000007">
    <property type="entry name" value="Peptidase E"/>
    <property type="match status" value="1"/>
</dbReference>
<comment type="similarity">
    <text evidence="2">Belongs to the peptidase S51 family.</text>
</comment>
<dbReference type="PANTHER" id="PTHR20842">
    <property type="entry name" value="PROTEASE S51 ALPHA-ASPARTYL DIPEPTIDASE"/>
    <property type="match status" value="1"/>
</dbReference>
<dbReference type="Ensembl" id="ENSCCRT00000197461.1">
    <property type="protein sequence ID" value="ENSCCRP00000148152.1"/>
    <property type="gene ID" value="ENSCCRG00000059449.1"/>
</dbReference>
<evidence type="ECO:0000313" key="13">
    <source>
        <dbReference type="Proteomes" id="UP001108240"/>
    </source>
</evidence>
<comment type="catalytic activity">
    <reaction evidence="8">
        <text>Dipeptidase E catalyzes the hydrolysis of dipeptides Asp-|-Xaa. It does not act on peptides with N-terminal Glu, Asn or Gln, nor does it cleave isoaspartyl peptides.</text>
        <dbReference type="EC" id="3.4.13.21"/>
    </reaction>
</comment>
<keyword evidence="13" id="KW-1185">Reference proteome</keyword>
<dbReference type="CDD" id="cd03146">
    <property type="entry name" value="GAT1_Peptidase_E"/>
    <property type="match status" value="1"/>
</dbReference>
<accession>A0A9J8ATY5</accession>
<dbReference type="Gene3D" id="3.40.50.880">
    <property type="match status" value="1"/>
</dbReference>
<keyword evidence="6" id="KW-0720">Serine protease</keyword>
<dbReference type="NCBIfam" id="NF003642">
    <property type="entry name" value="PRK05282.1"/>
    <property type="match status" value="1"/>
</dbReference>
<proteinExistence type="inferred from homology"/>
<dbReference type="InterPro" id="IPR005320">
    <property type="entry name" value="Peptidase_S51"/>
</dbReference>
<evidence type="ECO:0000256" key="5">
    <source>
        <dbReference type="ARBA" id="ARBA00022801"/>
    </source>
</evidence>
<comment type="subcellular location">
    <subcellularLocation>
        <location evidence="1">Cytoplasm</location>
    </subcellularLocation>
</comment>
<dbReference type="Proteomes" id="UP001108240">
    <property type="component" value="Unplaced"/>
</dbReference>
<dbReference type="GO" id="GO:0016805">
    <property type="term" value="F:dipeptidase activity"/>
    <property type="evidence" value="ECO:0007669"/>
    <property type="project" value="UniProtKB-KW"/>
</dbReference>
<reference evidence="12" key="2">
    <citation type="submission" date="2025-09" db="UniProtKB">
        <authorList>
            <consortium name="Ensembl"/>
        </authorList>
    </citation>
    <scope>IDENTIFICATION</scope>
</reference>